<evidence type="ECO:0000256" key="4">
    <source>
        <dbReference type="ARBA" id="ARBA00022527"/>
    </source>
</evidence>
<feature type="region of interest" description="Disordered" evidence="12">
    <location>
        <begin position="1"/>
        <end position="97"/>
    </location>
</feature>
<comment type="catalytic activity">
    <reaction evidence="9">
        <text>L-threonyl-[protein] + ATP = O-phospho-L-threonyl-[protein] + ADP + H(+)</text>
        <dbReference type="Rhea" id="RHEA:46608"/>
        <dbReference type="Rhea" id="RHEA-COMP:11060"/>
        <dbReference type="Rhea" id="RHEA-COMP:11605"/>
        <dbReference type="ChEBI" id="CHEBI:15378"/>
        <dbReference type="ChEBI" id="CHEBI:30013"/>
        <dbReference type="ChEBI" id="CHEBI:30616"/>
        <dbReference type="ChEBI" id="CHEBI:61977"/>
        <dbReference type="ChEBI" id="CHEBI:456216"/>
        <dbReference type="EC" id="2.7.11.1"/>
    </reaction>
</comment>
<feature type="compositionally biased region" description="Polar residues" evidence="12">
    <location>
        <begin position="577"/>
        <end position="590"/>
    </location>
</feature>
<dbReference type="GO" id="GO:0035556">
    <property type="term" value="P:intracellular signal transduction"/>
    <property type="evidence" value="ECO:0007669"/>
    <property type="project" value="TreeGrafter"/>
</dbReference>
<evidence type="ECO:0000256" key="12">
    <source>
        <dbReference type="SAM" id="MobiDB-lite"/>
    </source>
</evidence>
<evidence type="ECO:0000256" key="3">
    <source>
        <dbReference type="ARBA" id="ARBA00022490"/>
    </source>
</evidence>
<dbReference type="PROSITE" id="PS50011">
    <property type="entry name" value="PROTEIN_KINASE_DOM"/>
    <property type="match status" value="1"/>
</dbReference>
<evidence type="ECO:0000256" key="10">
    <source>
        <dbReference type="ARBA" id="ARBA00048679"/>
    </source>
</evidence>
<evidence type="ECO:0000256" key="8">
    <source>
        <dbReference type="ARBA" id="ARBA00022840"/>
    </source>
</evidence>
<dbReference type="Pfam" id="PF00069">
    <property type="entry name" value="Pkinase"/>
    <property type="match status" value="1"/>
</dbReference>
<dbReference type="PROSITE" id="PS00108">
    <property type="entry name" value="PROTEIN_KINASE_ST"/>
    <property type="match status" value="1"/>
</dbReference>
<dbReference type="Proteomes" id="UP001212841">
    <property type="component" value="Unassembled WGS sequence"/>
</dbReference>
<evidence type="ECO:0000256" key="11">
    <source>
        <dbReference type="PROSITE-ProRule" id="PRU10141"/>
    </source>
</evidence>
<keyword evidence="6 11" id="KW-0547">Nucleotide-binding</keyword>
<comment type="caution">
    <text evidence="14">The sequence shown here is derived from an EMBL/GenBank/DDBJ whole genome shotgun (WGS) entry which is preliminary data.</text>
</comment>
<sequence>MTLSRHYRGPSDPISTPSVPEETTSTNLMSDAVSASAPSSPTAASPRHVHPKLSINTTPRSGTPVGPRSPAIVSGSSAASADSDGSSASPDTENGPYLDRFQCQRVLGEGSYGKVKLAFDMIANRTVALKIIQKSTLKKASHITRLKREVRIMRLLHHPNITQLYDVIETEKEIVLVMEHVEGGELFDYIVAHKRLKEKIARRLFRQVISAVDYCHQSSVIHRDLKPENILLDTERNIKIIDFGFVKLYDREDMLKTFCGSPFYASPEMILGKQYIGPEVDIWSMGVILFALLNGHLPFRDANTTELYRKISHGVYETQTQYMTGSSADLIKRMLTVDPEKRATLEEVRHHPWVLDGYPEGPPESLVPKRPEKVDEPDQMILSKFPMYGLESSAGEEALKTGADSGPYYALYCLLKESQELMLGGVSPTSPTKPDDGFPEKHEDPNSPVSKAAALRRGSTTMRRPSLLSGRRESSADGRAPRDRSRDGVPPSPTIHSREQSVDKERRTAADDSDGAKLKRRASTGVQLAGSTPKLASPTVANLQQLEAPTRHLSLPRRGRATTDAGIISPRPLAGSETGTPQTGSANVLPSITPKPDRSLDRYETPTTPSAVRKRRQSALVISSISNSTNNTLKSTTDNLDNL</sequence>
<feature type="compositionally biased region" description="Basic and acidic residues" evidence="12">
    <location>
        <begin position="470"/>
        <end position="487"/>
    </location>
</feature>
<evidence type="ECO:0000256" key="7">
    <source>
        <dbReference type="ARBA" id="ARBA00022777"/>
    </source>
</evidence>
<dbReference type="Gene3D" id="1.10.510.10">
    <property type="entry name" value="Transferase(Phosphotransferase) domain 1"/>
    <property type="match status" value="1"/>
</dbReference>
<dbReference type="GO" id="GO:0004674">
    <property type="term" value="F:protein serine/threonine kinase activity"/>
    <property type="evidence" value="ECO:0007669"/>
    <property type="project" value="UniProtKB-KW"/>
</dbReference>
<dbReference type="SMART" id="SM00220">
    <property type="entry name" value="S_TKc"/>
    <property type="match status" value="1"/>
</dbReference>
<feature type="non-terminal residue" evidence="14">
    <location>
        <position position="643"/>
    </location>
</feature>
<evidence type="ECO:0000256" key="2">
    <source>
        <dbReference type="ARBA" id="ARBA00012513"/>
    </source>
</evidence>
<organism evidence="14 15">
    <name type="scientific">Rhizophlyctis rosea</name>
    <dbReference type="NCBI Taxonomy" id="64517"/>
    <lineage>
        <taxon>Eukaryota</taxon>
        <taxon>Fungi</taxon>
        <taxon>Fungi incertae sedis</taxon>
        <taxon>Chytridiomycota</taxon>
        <taxon>Chytridiomycota incertae sedis</taxon>
        <taxon>Chytridiomycetes</taxon>
        <taxon>Rhizophlyctidales</taxon>
        <taxon>Rhizophlyctidaceae</taxon>
        <taxon>Rhizophlyctis</taxon>
    </lineage>
</organism>
<dbReference type="InterPro" id="IPR000719">
    <property type="entry name" value="Prot_kinase_dom"/>
</dbReference>
<feature type="compositionally biased region" description="Basic and acidic residues" evidence="12">
    <location>
        <begin position="496"/>
        <end position="517"/>
    </location>
</feature>
<dbReference type="PROSITE" id="PS00107">
    <property type="entry name" value="PROTEIN_KINASE_ATP"/>
    <property type="match status" value="1"/>
</dbReference>
<proteinExistence type="predicted"/>
<dbReference type="GO" id="GO:0005524">
    <property type="term" value="F:ATP binding"/>
    <property type="evidence" value="ECO:0007669"/>
    <property type="project" value="UniProtKB-UniRule"/>
</dbReference>
<keyword evidence="7" id="KW-0418">Kinase</keyword>
<evidence type="ECO:0000259" key="13">
    <source>
        <dbReference type="PROSITE" id="PS50011"/>
    </source>
</evidence>
<comment type="catalytic activity">
    <reaction evidence="10">
        <text>L-seryl-[protein] + ATP = O-phospho-L-seryl-[protein] + ADP + H(+)</text>
        <dbReference type="Rhea" id="RHEA:17989"/>
        <dbReference type="Rhea" id="RHEA-COMP:9863"/>
        <dbReference type="Rhea" id="RHEA-COMP:11604"/>
        <dbReference type="ChEBI" id="CHEBI:15378"/>
        <dbReference type="ChEBI" id="CHEBI:29999"/>
        <dbReference type="ChEBI" id="CHEBI:30616"/>
        <dbReference type="ChEBI" id="CHEBI:83421"/>
        <dbReference type="ChEBI" id="CHEBI:456216"/>
        <dbReference type="EC" id="2.7.11.1"/>
    </reaction>
</comment>
<feature type="region of interest" description="Disordered" evidence="12">
    <location>
        <begin position="354"/>
        <end position="374"/>
    </location>
</feature>
<dbReference type="InterPro" id="IPR017441">
    <property type="entry name" value="Protein_kinase_ATP_BS"/>
</dbReference>
<dbReference type="PANTHER" id="PTHR24346">
    <property type="entry name" value="MAP/MICROTUBULE AFFINITY-REGULATING KINASE"/>
    <property type="match status" value="1"/>
</dbReference>
<dbReference type="GO" id="GO:0005737">
    <property type="term" value="C:cytoplasm"/>
    <property type="evidence" value="ECO:0007669"/>
    <property type="project" value="UniProtKB-SubCell"/>
</dbReference>
<reference evidence="14" key="1">
    <citation type="submission" date="2020-05" db="EMBL/GenBank/DDBJ databases">
        <title>Phylogenomic resolution of chytrid fungi.</title>
        <authorList>
            <person name="Stajich J.E."/>
            <person name="Amses K."/>
            <person name="Simmons R."/>
            <person name="Seto K."/>
            <person name="Myers J."/>
            <person name="Bonds A."/>
            <person name="Quandt C.A."/>
            <person name="Barry K."/>
            <person name="Liu P."/>
            <person name="Grigoriev I."/>
            <person name="Longcore J.E."/>
            <person name="James T.Y."/>
        </authorList>
    </citation>
    <scope>NUCLEOTIDE SEQUENCE</scope>
    <source>
        <strain evidence="14">JEL0318</strain>
    </source>
</reference>
<feature type="compositionally biased region" description="Basic and acidic residues" evidence="12">
    <location>
        <begin position="595"/>
        <end position="604"/>
    </location>
</feature>
<name>A0AAD5S2N6_9FUNG</name>
<evidence type="ECO:0000256" key="6">
    <source>
        <dbReference type="ARBA" id="ARBA00022741"/>
    </source>
</evidence>
<dbReference type="SUPFAM" id="SSF56112">
    <property type="entry name" value="Protein kinase-like (PK-like)"/>
    <property type="match status" value="1"/>
</dbReference>
<dbReference type="PANTHER" id="PTHR24346:SF106">
    <property type="entry name" value="PROTEIN KINASE DOMAIN-CONTAINING PROTEIN"/>
    <property type="match status" value="1"/>
</dbReference>
<dbReference type="EMBL" id="JADGJD010001787">
    <property type="protein sequence ID" value="KAJ3037877.1"/>
    <property type="molecule type" value="Genomic_DNA"/>
</dbReference>
<dbReference type="InterPro" id="IPR008271">
    <property type="entry name" value="Ser/Thr_kinase_AS"/>
</dbReference>
<dbReference type="AlphaFoldDB" id="A0AAD5S2N6"/>
<feature type="domain" description="Protein kinase" evidence="13">
    <location>
        <begin position="101"/>
        <end position="354"/>
    </location>
</feature>
<keyword evidence="3" id="KW-0963">Cytoplasm</keyword>
<dbReference type="CDD" id="cd14003">
    <property type="entry name" value="STKc_AMPK-like"/>
    <property type="match status" value="1"/>
</dbReference>
<dbReference type="FunFam" id="3.30.200.20:FF:000003">
    <property type="entry name" value="Non-specific serine/threonine protein kinase"/>
    <property type="match status" value="1"/>
</dbReference>
<evidence type="ECO:0000256" key="5">
    <source>
        <dbReference type="ARBA" id="ARBA00022679"/>
    </source>
</evidence>
<keyword evidence="15" id="KW-1185">Reference proteome</keyword>
<keyword evidence="4" id="KW-0723">Serine/threonine-protein kinase</keyword>
<feature type="region of interest" description="Disordered" evidence="12">
    <location>
        <begin position="424"/>
        <end position="617"/>
    </location>
</feature>
<keyword evidence="8 11" id="KW-0067">ATP-binding</keyword>
<evidence type="ECO:0000313" key="15">
    <source>
        <dbReference type="Proteomes" id="UP001212841"/>
    </source>
</evidence>
<feature type="compositionally biased region" description="Low complexity" evidence="12">
    <location>
        <begin position="15"/>
        <end position="46"/>
    </location>
</feature>
<feature type="compositionally biased region" description="Basic and acidic residues" evidence="12">
    <location>
        <begin position="433"/>
        <end position="445"/>
    </location>
</feature>
<dbReference type="FunFam" id="1.10.510.10:FF:001222">
    <property type="entry name" value="Serine/threonine-protein kinase ppk25"/>
    <property type="match status" value="1"/>
</dbReference>
<feature type="binding site" evidence="11">
    <location>
        <position position="130"/>
    </location>
    <ligand>
        <name>ATP</name>
        <dbReference type="ChEBI" id="CHEBI:30616"/>
    </ligand>
</feature>
<evidence type="ECO:0000256" key="9">
    <source>
        <dbReference type="ARBA" id="ARBA00047899"/>
    </source>
</evidence>
<dbReference type="InterPro" id="IPR011009">
    <property type="entry name" value="Kinase-like_dom_sf"/>
</dbReference>
<dbReference type="EC" id="2.7.11.1" evidence="2"/>
<comment type="subcellular location">
    <subcellularLocation>
        <location evidence="1">Cytoplasm</location>
    </subcellularLocation>
</comment>
<feature type="compositionally biased region" description="Low complexity" evidence="12">
    <location>
        <begin position="74"/>
        <end position="89"/>
    </location>
</feature>
<evidence type="ECO:0000313" key="14">
    <source>
        <dbReference type="EMBL" id="KAJ3037877.1"/>
    </source>
</evidence>
<keyword evidence="5" id="KW-0808">Transferase</keyword>
<protein>
    <recommendedName>
        <fullName evidence="2">non-specific serine/threonine protein kinase</fullName>
        <ecNumber evidence="2">2.7.11.1</ecNumber>
    </recommendedName>
</protein>
<gene>
    <name evidence="14" type="ORF">HK097_003346</name>
</gene>
<evidence type="ECO:0000256" key="1">
    <source>
        <dbReference type="ARBA" id="ARBA00004496"/>
    </source>
</evidence>
<accession>A0AAD5S2N6</accession>